<evidence type="ECO:0000256" key="5">
    <source>
        <dbReference type="PIRSR" id="PIRSR037238-1"/>
    </source>
</evidence>
<feature type="domain" description="Peptidase M20 dimerisation" evidence="6">
    <location>
        <begin position="183"/>
        <end position="277"/>
    </location>
</feature>
<comment type="caution">
    <text evidence="7">The sequence shown here is derived from an EMBL/GenBank/DDBJ whole genome shotgun (WGS) entry which is preliminary data.</text>
</comment>
<dbReference type="InterPro" id="IPR002933">
    <property type="entry name" value="Peptidase_M20"/>
</dbReference>
<evidence type="ECO:0000256" key="2">
    <source>
        <dbReference type="ARBA" id="ARBA00022723"/>
    </source>
</evidence>
<feature type="active site" evidence="5">
    <location>
        <position position="87"/>
    </location>
</feature>
<dbReference type="SUPFAM" id="SSF55031">
    <property type="entry name" value="Bacterial exopeptidase dimerisation domain"/>
    <property type="match status" value="1"/>
</dbReference>
<dbReference type="RefSeq" id="WP_163652427.1">
    <property type="nucleotide sequence ID" value="NZ_JAAGRN010000003.1"/>
</dbReference>
<dbReference type="AlphaFoldDB" id="A0A6B2QVQ3"/>
<dbReference type="EMBL" id="JAAGRN010000003">
    <property type="protein sequence ID" value="NDY82726.1"/>
    <property type="molecule type" value="Genomic_DNA"/>
</dbReference>
<accession>A0A6B2QVQ3</accession>
<comment type="cofactor">
    <cofactor evidence="1">
        <name>Zn(2+)</name>
        <dbReference type="ChEBI" id="CHEBI:29105"/>
    </cofactor>
</comment>
<evidence type="ECO:0000259" key="6">
    <source>
        <dbReference type="Pfam" id="PF07687"/>
    </source>
</evidence>
<dbReference type="InterPro" id="IPR036264">
    <property type="entry name" value="Bact_exopeptidase_dim_dom"/>
</dbReference>
<dbReference type="Gene3D" id="3.30.70.360">
    <property type="match status" value="1"/>
</dbReference>
<gene>
    <name evidence="7" type="ORF">G3I67_05715</name>
</gene>
<dbReference type="InterPro" id="IPR017150">
    <property type="entry name" value="Pept_M20_glutamate_carboxypep"/>
</dbReference>
<evidence type="ECO:0000256" key="1">
    <source>
        <dbReference type="ARBA" id="ARBA00001947"/>
    </source>
</evidence>
<sequence>MTNSLSAIALAQQLADELSVWIQCESPSNFPEGIHRMAELAAKQARDSGLTVNLTRIGKNNELPLLVVTNRATGDARPGILVLAHLDTVHPVGTLKDNPCRIEDDKLYGPGSYDMKGGAMLALKALGELSKPGATKLPIDFVMVPDEEVGSHASRPYIEDFAKRSIYTLVAEPARPNGGKCVTARKGTGMVHLCVKGRPSHAGLQHEKGRSAIREMAHQILKLEAMTDYDRGITVSVGTISGGTVTNTVPAHCEVMVDFRIPDMPAGEEVLARMQALSPVGPDVSLEIDVELNRPPMVKTPESTRLVEKLKGCASQAGFQLEDAPMTGGGSDANFTAALGIPSVDGLGAEGDGAHTLNEYVFVSALPRRLQFWRNILATLE</sequence>
<dbReference type="InterPro" id="IPR001261">
    <property type="entry name" value="ArgE/DapE_CS"/>
</dbReference>
<protein>
    <submittedName>
        <fullName evidence="7">M20 family metallopeptidase</fullName>
    </submittedName>
</protein>
<evidence type="ECO:0000313" key="7">
    <source>
        <dbReference type="EMBL" id="NDY82726.1"/>
    </source>
</evidence>
<organism evidence="7">
    <name type="scientific">Sheuella amnicola</name>
    <dbReference type="NCBI Taxonomy" id="2707330"/>
    <lineage>
        <taxon>Bacteria</taxon>
        <taxon>Pseudomonadati</taxon>
        <taxon>Pseudomonadota</taxon>
        <taxon>Betaproteobacteria</taxon>
        <taxon>Burkholderiales</taxon>
        <taxon>Alcaligenaceae</taxon>
        <taxon>Sheuella</taxon>
    </lineage>
</organism>
<feature type="active site" description="Proton acceptor" evidence="5">
    <location>
        <position position="147"/>
    </location>
</feature>
<dbReference type="GO" id="GO:0046872">
    <property type="term" value="F:metal ion binding"/>
    <property type="evidence" value="ECO:0007669"/>
    <property type="project" value="UniProtKB-KW"/>
</dbReference>
<dbReference type="PANTHER" id="PTHR43808">
    <property type="entry name" value="ACETYLORNITHINE DEACETYLASE"/>
    <property type="match status" value="1"/>
</dbReference>
<keyword evidence="2" id="KW-0479">Metal-binding</keyword>
<reference evidence="7" key="1">
    <citation type="submission" date="2020-02" db="EMBL/GenBank/DDBJ databases">
        <authorList>
            <person name="Chen W.-M."/>
        </authorList>
    </citation>
    <scope>NUCLEOTIDE SEQUENCE</scope>
    <source>
        <strain evidence="7">NBD-18</strain>
    </source>
</reference>
<dbReference type="InterPro" id="IPR050072">
    <property type="entry name" value="Peptidase_M20A"/>
</dbReference>
<evidence type="ECO:0000256" key="3">
    <source>
        <dbReference type="ARBA" id="ARBA00022801"/>
    </source>
</evidence>
<dbReference type="PANTHER" id="PTHR43808:SF9">
    <property type="entry name" value="BLL0789 PROTEIN"/>
    <property type="match status" value="1"/>
</dbReference>
<dbReference type="InterPro" id="IPR011650">
    <property type="entry name" value="Peptidase_M20_dimer"/>
</dbReference>
<dbReference type="Gene3D" id="3.40.630.10">
    <property type="entry name" value="Zn peptidases"/>
    <property type="match status" value="1"/>
</dbReference>
<name>A0A6B2QVQ3_9BURK</name>
<dbReference type="SUPFAM" id="SSF53187">
    <property type="entry name" value="Zn-dependent exopeptidases"/>
    <property type="match status" value="1"/>
</dbReference>
<keyword evidence="3" id="KW-0378">Hydrolase</keyword>
<dbReference type="CDD" id="cd03885">
    <property type="entry name" value="M20_CPDG2"/>
    <property type="match status" value="1"/>
</dbReference>
<evidence type="ECO:0000256" key="4">
    <source>
        <dbReference type="ARBA" id="ARBA00022833"/>
    </source>
</evidence>
<dbReference type="Pfam" id="PF01546">
    <property type="entry name" value="Peptidase_M20"/>
    <property type="match status" value="1"/>
</dbReference>
<dbReference type="GO" id="GO:0016787">
    <property type="term" value="F:hydrolase activity"/>
    <property type="evidence" value="ECO:0007669"/>
    <property type="project" value="UniProtKB-KW"/>
</dbReference>
<keyword evidence="4" id="KW-0862">Zinc</keyword>
<dbReference type="PROSITE" id="PS00758">
    <property type="entry name" value="ARGE_DAPE_CPG2_1"/>
    <property type="match status" value="1"/>
</dbReference>
<dbReference type="PIRSF" id="PIRSF037238">
    <property type="entry name" value="Carboxypeptidase_G2"/>
    <property type="match status" value="1"/>
</dbReference>
<dbReference type="Pfam" id="PF07687">
    <property type="entry name" value="M20_dimer"/>
    <property type="match status" value="1"/>
</dbReference>
<proteinExistence type="predicted"/>